<dbReference type="EMBL" id="JAMKFB020000005">
    <property type="protein sequence ID" value="KAL0193709.1"/>
    <property type="molecule type" value="Genomic_DNA"/>
</dbReference>
<evidence type="ECO:0000313" key="2">
    <source>
        <dbReference type="EMBL" id="KAL0193709.1"/>
    </source>
</evidence>
<keyword evidence="3" id="KW-1185">Reference proteome</keyword>
<gene>
    <name evidence="2" type="ORF">M9458_012005</name>
</gene>
<organism evidence="2 3">
    <name type="scientific">Cirrhinus mrigala</name>
    <name type="common">Mrigala</name>
    <dbReference type="NCBI Taxonomy" id="683832"/>
    <lineage>
        <taxon>Eukaryota</taxon>
        <taxon>Metazoa</taxon>
        <taxon>Chordata</taxon>
        <taxon>Craniata</taxon>
        <taxon>Vertebrata</taxon>
        <taxon>Euteleostomi</taxon>
        <taxon>Actinopterygii</taxon>
        <taxon>Neopterygii</taxon>
        <taxon>Teleostei</taxon>
        <taxon>Ostariophysi</taxon>
        <taxon>Cypriniformes</taxon>
        <taxon>Cyprinidae</taxon>
        <taxon>Labeoninae</taxon>
        <taxon>Labeonini</taxon>
        <taxon>Cirrhinus</taxon>
    </lineage>
</organism>
<feature type="non-terminal residue" evidence="2">
    <location>
        <position position="1"/>
    </location>
</feature>
<dbReference type="Proteomes" id="UP001529510">
    <property type="component" value="Unassembled WGS sequence"/>
</dbReference>
<name>A0ABD0R5C2_CIRMR</name>
<reference evidence="2 3" key="1">
    <citation type="submission" date="2024-05" db="EMBL/GenBank/DDBJ databases">
        <title>Genome sequencing and assembly of Indian major carp, Cirrhinus mrigala (Hamilton, 1822).</title>
        <authorList>
            <person name="Mohindra V."/>
            <person name="Chowdhury L.M."/>
            <person name="Lal K."/>
            <person name="Jena J.K."/>
        </authorList>
    </citation>
    <scope>NUCLEOTIDE SEQUENCE [LARGE SCALE GENOMIC DNA]</scope>
    <source>
        <strain evidence="2">CM1030</strain>
        <tissue evidence="2">Blood</tissue>
    </source>
</reference>
<evidence type="ECO:0000256" key="1">
    <source>
        <dbReference type="SAM" id="MobiDB-lite"/>
    </source>
</evidence>
<evidence type="ECO:0000313" key="3">
    <source>
        <dbReference type="Proteomes" id="UP001529510"/>
    </source>
</evidence>
<protein>
    <submittedName>
        <fullName evidence="2">Uncharacterized protein</fullName>
    </submittedName>
</protein>
<comment type="caution">
    <text evidence="2">The sequence shown here is derived from an EMBL/GenBank/DDBJ whole genome shotgun (WGS) entry which is preliminary data.</text>
</comment>
<dbReference type="AlphaFoldDB" id="A0ABD0R5C2"/>
<feature type="compositionally biased region" description="Polar residues" evidence="1">
    <location>
        <begin position="25"/>
        <end position="49"/>
    </location>
</feature>
<accession>A0ABD0R5C2</accession>
<feature type="region of interest" description="Disordered" evidence="1">
    <location>
        <begin position="18"/>
        <end position="49"/>
    </location>
</feature>
<sequence>RYKELLAKRAELQKRVEELQRESANRTVSSSSERAGSPTRSITPVQTFV</sequence>
<proteinExistence type="predicted"/>